<evidence type="ECO:0000256" key="8">
    <source>
        <dbReference type="ARBA" id="ARBA00023229"/>
    </source>
</evidence>
<evidence type="ECO:0000256" key="10">
    <source>
        <dbReference type="PIRSR" id="PIRSR016496-1"/>
    </source>
</evidence>
<comment type="caution">
    <text evidence="13">The sequence shown here is derived from an EMBL/GenBank/DDBJ whole genome shotgun (WGS) entry which is preliminary data.</text>
</comment>
<dbReference type="GO" id="GO:0005524">
    <property type="term" value="F:ATP binding"/>
    <property type="evidence" value="ECO:0007669"/>
    <property type="project" value="UniProtKB-KW"/>
</dbReference>
<feature type="binding site" evidence="10">
    <location>
        <position position="143"/>
    </location>
    <ligand>
        <name>substrate</name>
    </ligand>
</feature>
<dbReference type="PIRSF" id="PIRSF016496">
    <property type="entry name" value="Kin_FomA"/>
    <property type="match status" value="1"/>
</dbReference>
<accession>A0A9Q4C131</accession>
<evidence type="ECO:0000256" key="2">
    <source>
        <dbReference type="ARBA" id="ARBA00012908"/>
    </source>
</evidence>
<keyword evidence="6 13" id="KW-0418">Kinase</keyword>
<keyword evidence="8" id="KW-0414">Isoprene biosynthesis</keyword>
<feature type="domain" description="Aspartate/glutamate/uridylate kinase" evidence="12">
    <location>
        <begin position="2"/>
        <end position="207"/>
    </location>
</feature>
<feature type="binding site" evidence="10">
    <location>
        <position position="45"/>
    </location>
    <ligand>
        <name>substrate</name>
    </ligand>
</feature>
<keyword evidence="7 10" id="KW-0067">ATP-binding</keyword>
<feature type="site" description="Transition state stabilizer" evidence="11">
    <location>
        <position position="13"/>
    </location>
</feature>
<dbReference type="EMBL" id="RKLV01000001">
    <property type="protein sequence ID" value="MCX2817980.1"/>
    <property type="molecule type" value="Genomic_DNA"/>
</dbReference>
<evidence type="ECO:0000256" key="1">
    <source>
        <dbReference type="ARBA" id="ARBA00010540"/>
    </source>
</evidence>
<dbReference type="GO" id="GO:0102043">
    <property type="term" value="F:isopentenyl phosphate kinase activity"/>
    <property type="evidence" value="ECO:0007669"/>
    <property type="project" value="UniProtKB-EC"/>
</dbReference>
<evidence type="ECO:0000256" key="6">
    <source>
        <dbReference type="ARBA" id="ARBA00022777"/>
    </source>
</evidence>
<feature type="binding site" evidence="10">
    <location>
        <position position="200"/>
    </location>
    <ligand>
        <name>ATP</name>
        <dbReference type="ChEBI" id="CHEBI:30616"/>
    </ligand>
</feature>
<evidence type="ECO:0000256" key="11">
    <source>
        <dbReference type="PIRSR" id="PIRSR016496-2"/>
    </source>
</evidence>
<dbReference type="GO" id="GO:0016301">
    <property type="term" value="F:kinase activity"/>
    <property type="evidence" value="ECO:0007669"/>
    <property type="project" value="UniProtKB-KW"/>
</dbReference>
<gene>
    <name evidence="13" type="ORF">EGH25_01225</name>
</gene>
<dbReference type="PANTHER" id="PTHR43654">
    <property type="entry name" value="GLUTAMATE 5-KINASE"/>
    <property type="match status" value="1"/>
</dbReference>
<dbReference type="GO" id="GO:0016114">
    <property type="term" value="P:terpenoid biosynthetic process"/>
    <property type="evidence" value="ECO:0007669"/>
    <property type="project" value="TreeGrafter"/>
</dbReference>
<evidence type="ECO:0000256" key="7">
    <source>
        <dbReference type="ARBA" id="ARBA00022840"/>
    </source>
</evidence>
<feature type="binding site" evidence="10">
    <location>
        <position position="49"/>
    </location>
    <ligand>
        <name>substrate</name>
    </ligand>
</feature>
<sequence length="234" mass="24391">MILKIGGSVLTEKDGDETVAGVFDDVLATVAREAPDDLVLVHGAGSFGHPHAERHGIDERTASVEGAYETHAAVARLNRQVVETLNSHGVDAVPVHPSSCGWRDGGTRFQTGAVESLRDAGFLPVVHGDVVADAHGGASVLSGDELAVRLAEEDERIGMCTSAGGVLNEEGNRLGRVSSVEELTELGDGTDDVTRGIRGKVERLLSAPSGGYVFGADEIDAYLGGNDVGTLVRR</sequence>
<dbReference type="Gene3D" id="3.40.1160.10">
    <property type="entry name" value="Acetylglutamate kinase-like"/>
    <property type="match status" value="1"/>
</dbReference>
<dbReference type="Proteomes" id="UP001149411">
    <property type="component" value="Unassembled WGS sequence"/>
</dbReference>
<evidence type="ECO:0000256" key="4">
    <source>
        <dbReference type="ARBA" id="ARBA00022679"/>
    </source>
</evidence>
<feature type="binding site" evidence="10">
    <location>
        <position position="44"/>
    </location>
    <ligand>
        <name>substrate</name>
    </ligand>
</feature>
<evidence type="ECO:0000313" key="13">
    <source>
        <dbReference type="EMBL" id="MCX2817980.1"/>
    </source>
</evidence>
<feature type="binding site" evidence="10">
    <location>
        <position position="196"/>
    </location>
    <ligand>
        <name>ATP</name>
        <dbReference type="ChEBI" id="CHEBI:30616"/>
    </ligand>
</feature>
<evidence type="ECO:0000256" key="5">
    <source>
        <dbReference type="ARBA" id="ARBA00022741"/>
    </source>
</evidence>
<dbReference type="NCBIfam" id="NF040647">
    <property type="entry name" value="IPPK_Arch"/>
    <property type="match status" value="1"/>
</dbReference>
<dbReference type="SUPFAM" id="SSF53633">
    <property type="entry name" value="Carbamate kinase-like"/>
    <property type="match status" value="1"/>
</dbReference>
<dbReference type="InterPro" id="IPR024192">
    <property type="entry name" value="Fosfomycin_R_FomA-type"/>
</dbReference>
<dbReference type="GO" id="GO:0005829">
    <property type="term" value="C:cytosol"/>
    <property type="evidence" value="ECO:0007669"/>
    <property type="project" value="TreeGrafter"/>
</dbReference>
<dbReference type="InterPro" id="IPR001048">
    <property type="entry name" value="Asp/Glu/Uridylate_kinase"/>
</dbReference>
<comment type="similarity">
    <text evidence="1">Belongs to the isopentenyl phosphate kinase family.</text>
</comment>
<keyword evidence="5 10" id="KW-0547">Nucleotide-binding</keyword>
<evidence type="ECO:0000313" key="14">
    <source>
        <dbReference type="Proteomes" id="UP001149411"/>
    </source>
</evidence>
<dbReference type="AlphaFoldDB" id="A0A9Q4C131"/>
<dbReference type="EC" id="2.7.4.26" evidence="2"/>
<dbReference type="InterPro" id="IPR036393">
    <property type="entry name" value="AceGlu_kinase-like_sf"/>
</dbReference>
<keyword evidence="4 13" id="KW-0808">Transferase</keyword>
<evidence type="ECO:0000256" key="3">
    <source>
        <dbReference type="ARBA" id="ARBA00017267"/>
    </source>
</evidence>
<reference evidence="13" key="1">
    <citation type="submission" date="2022-09" db="EMBL/GenBank/DDBJ databases">
        <title>Haloadaptaus new haloarchaeum isolated from saline soil.</title>
        <authorList>
            <person name="Duran-Viseras A."/>
            <person name="Sanchez-Porro C."/>
            <person name="Ventosa A."/>
        </authorList>
    </citation>
    <scope>NUCLEOTIDE SEQUENCE</scope>
    <source>
        <strain evidence="13">F3-133</strain>
    </source>
</reference>
<dbReference type="PANTHER" id="PTHR43654:SF1">
    <property type="entry name" value="ISOPENTENYL PHOSPHATE KINASE"/>
    <property type="match status" value="1"/>
</dbReference>
<dbReference type="Pfam" id="PF00696">
    <property type="entry name" value="AA_kinase"/>
    <property type="match status" value="1"/>
</dbReference>
<feature type="binding site" evidence="10">
    <location>
        <begin position="4"/>
        <end position="8"/>
    </location>
    <ligand>
        <name>ATP</name>
        <dbReference type="ChEBI" id="CHEBI:30616"/>
    </ligand>
</feature>
<dbReference type="RefSeq" id="WP_266085553.1">
    <property type="nucleotide sequence ID" value="NZ_RKLV01000001.1"/>
</dbReference>
<evidence type="ECO:0000256" key="9">
    <source>
        <dbReference type="ARBA" id="ARBA00049063"/>
    </source>
</evidence>
<proteinExistence type="inferred from homology"/>
<evidence type="ECO:0000259" key="12">
    <source>
        <dbReference type="Pfam" id="PF00696"/>
    </source>
</evidence>
<protein>
    <recommendedName>
        <fullName evidence="3">Isopentenyl phosphate kinase</fullName>
        <ecNumber evidence="2">2.7.4.26</ecNumber>
    </recommendedName>
</protein>
<name>A0A9Q4C131_9EURY</name>
<keyword evidence="14" id="KW-1185">Reference proteome</keyword>
<comment type="catalytic activity">
    <reaction evidence="9">
        <text>isopentenyl phosphate + ATP = isopentenyl diphosphate + ADP</text>
        <dbReference type="Rhea" id="RHEA:33963"/>
        <dbReference type="ChEBI" id="CHEBI:30616"/>
        <dbReference type="ChEBI" id="CHEBI:65078"/>
        <dbReference type="ChEBI" id="CHEBI:128769"/>
        <dbReference type="ChEBI" id="CHEBI:456216"/>
        <dbReference type="EC" id="2.7.4.26"/>
    </reaction>
</comment>
<organism evidence="13 14">
    <name type="scientific">Halorutilus salinus</name>
    <dbReference type="NCBI Taxonomy" id="2487751"/>
    <lineage>
        <taxon>Archaea</taxon>
        <taxon>Methanobacteriati</taxon>
        <taxon>Methanobacteriota</taxon>
        <taxon>Stenosarchaea group</taxon>
        <taxon>Halobacteria</taxon>
        <taxon>Halorutilales</taxon>
        <taxon>Halorutilaceae</taxon>
        <taxon>Halorutilus</taxon>
    </lineage>
</organism>